<keyword evidence="2" id="KW-1185">Reference proteome</keyword>
<evidence type="ECO:0000313" key="1">
    <source>
        <dbReference type="EMBL" id="BCJ94936.1"/>
    </source>
</evidence>
<dbReference type="KEGG" id="acel:acsn021_25050"/>
<dbReference type="RefSeq" id="WP_184088732.1">
    <property type="nucleotide sequence ID" value="NZ_AP023367.1"/>
</dbReference>
<dbReference type="EMBL" id="AP023367">
    <property type="protein sequence ID" value="BCJ94936.1"/>
    <property type="molecule type" value="Genomic_DNA"/>
</dbReference>
<protein>
    <submittedName>
        <fullName evidence="1">Uncharacterized protein</fullName>
    </submittedName>
</protein>
<dbReference type="Pfam" id="PF02618">
    <property type="entry name" value="YceG"/>
    <property type="match status" value="1"/>
</dbReference>
<accession>A0A6S6QYU9</accession>
<dbReference type="Proteomes" id="UP000515561">
    <property type="component" value="Chromosome"/>
</dbReference>
<sequence length="147" mass="16810">MTSKPTTTQLVFKISSFILRTLLNVLFYAVIVIVTIRACKITYDFSYQVFGQVAASEEPGRDVEIQIKKGESTMNIASKLELNKVIVNKYSFYLKAKLKSHNLMPGNYILNTSMTYDEIFEIITVPSDDEESTEESKEITDRYIKLT</sequence>
<name>A0A6S6QYU9_9FIRM</name>
<reference evidence="1 2" key="1">
    <citation type="journal article" date="2016" name="Int. J. Syst. Evol. Microbiol.">
        <title>Descriptions of Anaerotaenia torta gen. nov., sp. nov. and Anaerocolumna cellulosilytica gen. nov., sp. nov. isolated from a methanogenic reactor of cattle waste.</title>
        <authorList>
            <person name="Uek A."/>
            <person name="Ohtaki Y."/>
            <person name="Kaku N."/>
            <person name="Ueki K."/>
        </authorList>
    </citation>
    <scope>NUCLEOTIDE SEQUENCE [LARGE SCALE GENOMIC DNA]</scope>
    <source>
        <strain evidence="1 2">SN021</strain>
    </source>
</reference>
<evidence type="ECO:0000313" key="2">
    <source>
        <dbReference type="Proteomes" id="UP000515561"/>
    </source>
</evidence>
<organism evidence="1 2">
    <name type="scientific">Anaerocolumna cellulosilytica</name>
    <dbReference type="NCBI Taxonomy" id="433286"/>
    <lineage>
        <taxon>Bacteria</taxon>
        <taxon>Bacillati</taxon>
        <taxon>Bacillota</taxon>
        <taxon>Clostridia</taxon>
        <taxon>Lachnospirales</taxon>
        <taxon>Lachnospiraceae</taxon>
        <taxon>Anaerocolumna</taxon>
    </lineage>
</organism>
<proteinExistence type="predicted"/>
<gene>
    <name evidence="1" type="ORF">acsn021_25050</name>
</gene>
<dbReference type="InterPro" id="IPR003770">
    <property type="entry name" value="MLTG-like"/>
</dbReference>
<dbReference type="Gene3D" id="3.30.1490.480">
    <property type="entry name" value="Endolytic murein transglycosylase"/>
    <property type="match status" value="1"/>
</dbReference>
<dbReference type="AlphaFoldDB" id="A0A6S6QYU9"/>